<dbReference type="EMBL" id="JAZDDF010000001">
    <property type="protein sequence ID" value="MEE1971645.1"/>
    <property type="molecule type" value="Genomic_DNA"/>
</dbReference>
<dbReference type="Proteomes" id="UP001343698">
    <property type="component" value="Unassembled WGS sequence"/>
</dbReference>
<protein>
    <submittedName>
        <fullName evidence="2">Uncharacterized protein</fullName>
    </submittedName>
</protein>
<reference evidence="2 3" key="1">
    <citation type="submission" date="2024-01" db="EMBL/GenBank/DDBJ databases">
        <title>Maribacter spp. originated from different algae showed divergent polysaccharides utilization ability.</title>
        <authorList>
            <person name="Wang H."/>
            <person name="Wu Y."/>
        </authorList>
    </citation>
    <scope>NUCLEOTIDE SEQUENCE [LARGE SCALE GENOMIC DNA]</scope>
    <source>
        <strain evidence="2 3">KPT27_14</strain>
    </source>
</reference>
<dbReference type="RefSeq" id="WP_272636092.1">
    <property type="nucleotide sequence ID" value="NZ_JAZDDF010000001.1"/>
</dbReference>
<accession>A0ABU7IFB2</accession>
<feature type="signal peptide" evidence="1">
    <location>
        <begin position="1"/>
        <end position="20"/>
    </location>
</feature>
<keyword evidence="1" id="KW-0732">Signal</keyword>
<proteinExistence type="predicted"/>
<keyword evidence="3" id="KW-1185">Reference proteome</keyword>
<evidence type="ECO:0000256" key="1">
    <source>
        <dbReference type="SAM" id="SignalP"/>
    </source>
</evidence>
<organism evidence="2 3">
    <name type="scientific">Maribacter flavus</name>
    <dbReference type="NCBI Taxonomy" id="1658664"/>
    <lineage>
        <taxon>Bacteria</taxon>
        <taxon>Pseudomonadati</taxon>
        <taxon>Bacteroidota</taxon>
        <taxon>Flavobacteriia</taxon>
        <taxon>Flavobacteriales</taxon>
        <taxon>Flavobacteriaceae</taxon>
        <taxon>Maribacter</taxon>
    </lineage>
</organism>
<feature type="chain" id="PRO_5046906094" evidence="1">
    <location>
        <begin position="21"/>
        <end position="101"/>
    </location>
</feature>
<name>A0ABU7IFB2_9FLAO</name>
<evidence type="ECO:0000313" key="2">
    <source>
        <dbReference type="EMBL" id="MEE1971645.1"/>
    </source>
</evidence>
<comment type="caution">
    <text evidence="2">The sequence shown here is derived from an EMBL/GenBank/DDBJ whole genome shotgun (WGS) entry which is preliminary data.</text>
</comment>
<sequence length="101" mass="11387">MKKYLILCFITVGLLGNTQAMPIQNNMDVQNVSISDDFEKIPSSELTPAVVEEILKEYPTSKLGAAYRNSKGIFKLVMVLKSGTRRTVYINPYGNWITNKK</sequence>
<evidence type="ECO:0000313" key="3">
    <source>
        <dbReference type="Proteomes" id="UP001343698"/>
    </source>
</evidence>
<gene>
    <name evidence="2" type="ORF">V1H85_04260</name>
</gene>